<feature type="compositionally biased region" description="Basic and acidic residues" evidence="13">
    <location>
        <begin position="1427"/>
        <end position="1437"/>
    </location>
</feature>
<dbReference type="CDD" id="cd01233">
    <property type="entry name" value="PH_KIFIA_KIFIB"/>
    <property type="match status" value="1"/>
</dbReference>
<dbReference type="InterPro" id="IPR008984">
    <property type="entry name" value="SMAD_FHA_dom_sf"/>
</dbReference>
<evidence type="ECO:0000256" key="11">
    <source>
        <dbReference type="PROSITE-ProRule" id="PRU00283"/>
    </source>
</evidence>
<evidence type="ECO:0000256" key="1">
    <source>
        <dbReference type="ARBA" id="ARBA00004245"/>
    </source>
</evidence>
<dbReference type="InterPro" id="IPR000253">
    <property type="entry name" value="FHA_dom"/>
</dbReference>
<keyword evidence="6 11" id="KW-0067">ATP-binding</keyword>
<evidence type="ECO:0000256" key="6">
    <source>
        <dbReference type="ARBA" id="ARBA00022840"/>
    </source>
</evidence>
<dbReference type="GO" id="GO:0021700">
    <property type="term" value="P:developmental maturation"/>
    <property type="evidence" value="ECO:0007669"/>
    <property type="project" value="UniProtKB-ARBA"/>
</dbReference>
<keyword evidence="8 11" id="KW-0505">Motor protein</keyword>
<dbReference type="GO" id="GO:0010975">
    <property type="term" value="P:regulation of neuron projection development"/>
    <property type="evidence" value="ECO:0007669"/>
    <property type="project" value="UniProtKB-ARBA"/>
</dbReference>
<keyword evidence="9" id="KW-0206">Cytoskeleton</keyword>
<evidence type="ECO:0000256" key="4">
    <source>
        <dbReference type="ARBA" id="ARBA00022701"/>
    </source>
</evidence>
<feature type="coiled-coil region" evidence="12">
    <location>
        <begin position="615"/>
        <end position="664"/>
    </location>
</feature>
<dbReference type="GO" id="GO:0048490">
    <property type="term" value="P:anterograde synaptic vesicle transport"/>
    <property type="evidence" value="ECO:0007669"/>
    <property type="project" value="UniProtKB-ARBA"/>
</dbReference>
<feature type="binding site" evidence="11">
    <location>
        <begin position="97"/>
        <end position="104"/>
    </location>
    <ligand>
        <name>ATP</name>
        <dbReference type="ChEBI" id="CHEBI:30616"/>
    </ligand>
</feature>
<dbReference type="InterPro" id="IPR027417">
    <property type="entry name" value="P-loop_NTPase"/>
</dbReference>
<dbReference type="GO" id="GO:0008017">
    <property type="term" value="F:microtubule binding"/>
    <property type="evidence" value="ECO:0007669"/>
    <property type="project" value="InterPro"/>
</dbReference>
<dbReference type="InterPro" id="IPR049780">
    <property type="entry name" value="PH_KIFIA_KIFIB"/>
</dbReference>
<dbReference type="GO" id="GO:0005524">
    <property type="term" value="F:ATP binding"/>
    <property type="evidence" value="ECO:0007669"/>
    <property type="project" value="UniProtKB-UniRule"/>
</dbReference>
<dbReference type="Gene3D" id="6.10.250.2520">
    <property type="match status" value="1"/>
</dbReference>
<dbReference type="Pfam" id="PF12473">
    <property type="entry name" value="DUF3694"/>
    <property type="match status" value="1"/>
</dbReference>
<feature type="region of interest" description="Disordered" evidence="13">
    <location>
        <begin position="1425"/>
        <end position="1456"/>
    </location>
</feature>
<dbReference type="InterPro" id="IPR001752">
    <property type="entry name" value="Kinesin_motor_dom"/>
</dbReference>
<dbReference type="Gene3D" id="2.30.29.30">
    <property type="entry name" value="Pleckstrin-homology domain (PH domain)/Phosphotyrosine-binding domain (PTB)"/>
    <property type="match status" value="1"/>
</dbReference>
<dbReference type="FunFam" id="2.60.200.20:FF:000001">
    <property type="entry name" value="Kinesin family member 1B"/>
    <property type="match status" value="1"/>
</dbReference>
<evidence type="ECO:0000256" key="12">
    <source>
        <dbReference type="SAM" id="Coils"/>
    </source>
</evidence>
<evidence type="ECO:0000256" key="7">
    <source>
        <dbReference type="ARBA" id="ARBA00023054"/>
    </source>
</evidence>
<dbReference type="Pfam" id="PF00169">
    <property type="entry name" value="PH"/>
    <property type="match status" value="1"/>
</dbReference>
<dbReference type="Pfam" id="PF00498">
    <property type="entry name" value="FHA"/>
    <property type="match status" value="1"/>
</dbReference>
<dbReference type="PANTHER" id="PTHR47117">
    <property type="entry name" value="STAR-RELATED LIPID TRANSFER PROTEIN 9"/>
    <property type="match status" value="1"/>
</dbReference>
<feature type="binding site" evidence="11">
    <location>
        <begin position="1812"/>
        <end position="1819"/>
    </location>
    <ligand>
        <name>ATP</name>
        <dbReference type="ChEBI" id="CHEBI:30616"/>
    </ligand>
</feature>
<sequence>MSSVKVAVRVRPFNSRELGLNSNLIINMKDKTTFITNPKAGPKDQKVRNFSFDYSYWSHTTPGDENFATQKQVYEDIGVEMLDHTFEGYNVCIFAYGQTGAGKSYTMMGKSEPGQMGIIPQLCEDLFERIKAVKSEDVQFSVEVSYMEIYCERVRDLLNPGNNKALRVREHPLLGPYVEDLSKLAVQSFDDINNLIDEGNKARTVAATNMNETSSRSHAVFTIIFTQRRRDEATNMVGEKVSKVSLVDLAGSERADSTGAKGTRLKEGANINKSLTTLGKVISALAEVSNKKKRKADFIPYRDSVLTWLLRENLGGNSKTAMIAALSPADVNYDETLSTLRYADRAKQIVCKAVVNEDPNAKIIRELKEEVAKLREILHTEGIQLGEGIEGLPDPRVMTRSRKDSLTMDDGENAIERLQMSEKLIAELNESWEEKLRRTEAVRKEREATLAEMGVALKEDGGTIGVFSPKKSPHLVNLNEDPLMSECLIYYIKEGTTRVGLKDAAKNNDIQLSGSNIFEEHCLFHNSEGKVTLLPIENAVVYVNGKQITEETEMKTGARVIIGKHHVFRFNHPDQARQSRAHLIDFDQIESVGSEPVDWTFAQLELLESQGIDLRRDMEARLQGLEEQYRKEKEEADQLFEQQRKDYETRIQNLQEEVMRHSMMSSFAATEETIEEEEEEFTWTEKEKQVAAWAFRKWKYHQFTSLRDDLWGNAIFLKEANAISVELSKKVQFQFVLLTDTLYSPLPPELFHPGERDDDRPFPRTVVAVEVQDTKNGATHYWSLEKLRLELMRDIYNEDQSPGTPEAKQNFFQCLAGCGPSQNYFNFINLIPSRQRLELMRQMYHNEAELSPTSPEPNIDSMSGGDPFYDRFPWFRLVGRAFVYLSNLYYPVPLVHRVTIVSEKGEVKGYLRVAVQAITEKEEAPDYTPGIRQSGNAKISFNDNDYFKRKQQFSDLSSQTAPSTENLRYVEGEGQSPDNSINTSEPYICETKTKAVDLFPDIDEKELPSHLKVDSQFQFRVTILEASGIASEYADIFCQFNFLHRHDEAFSTEPLKNGGKSHPLGFYHVQNFTVSVSKSFIDYIKTQPLVFEVFGHYQQHPLHEQAREIPYNVRPRPKRNFPPMIPVSKPVPSPKYGVLSPPSCSHIHSRFDLLVWFEICELAPNGEYVPCVVDHSDNQPCAGLFMLHQGIQRRLAITIMQEQSPEIDLIWKDVKELVVGRIRTTPEYHEVDNETSVLSLNLFPASYIQYPGDDRIYFRFEAAWDSSLHNSHLLNKVTASGDRIYMTLSAYIEVENCQQPACITKDLSIVIHSRDTKISTSRTLRNFFGGSKSLDGNRVSGIYELFLRRASESGSPGAQRRQRRVLDTSSTYVRGEENLNGWRPRGDSLIFDHQWELEKLTRLEMVEKSRHVLLLREKLAEQNKTQELSKLDKEASNKSKKAKHDQEKEEILNKSDISEDKSVEKWEKDDATEKYERQGHGVYNFTTDGSREQELTAKCLRYILQGKSLLSPPTPKLLSQMTESMASNTTTDSEADLIPSDQSMLSSIASSSASDLCRHANNPPPNITVSKSCDSLMSNSTSEVCDRKFSLPIKPNTTDLDDDNYIPLVDEVRVSPVVSRKGYLNFLEEKHTGWVKKYVIVRRPYIYIYNSEKDPVERAIINLATAQIEYSEDQQSLLKVRNTFSVLTKHRGFLMQTLDDKDFHDWLYALNPLLAGQISWKCDNLQVLWRSYSPVCSGCLEVEDEHHVLTHAPKSSHSYKNSVHGLQKITNKFTFSKIYGQETNQKEFFNGTMLGTVKNFIDGQNCLVFSYGVTSSGKTYTIQGEPRDAGILPRALDVLFNSINNKQVSGYDLKPKMFMDVVKLNKEEADEEKRLKEKTLKLSNDEDPDVMSLLGDDASDASQLTNITTCSESSNISFMPNKG</sequence>
<dbReference type="InterPro" id="IPR032405">
    <property type="entry name" value="Kinesin_assoc"/>
</dbReference>
<dbReference type="InterPro" id="IPR019821">
    <property type="entry name" value="Kinesin_motor_CS"/>
</dbReference>
<evidence type="ECO:0000256" key="13">
    <source>
        <dbReference type="SAM" id="MobiDB-lite"/>
    </source>
</evidence>
<dbReference type="Gene3D" id="2.60.200.20">
    <property type="match status" value="1"/>
</dbReference>
<dbReference type="GO" id="GO:0036477">
    <property type="term" value="C:somatodendritic compartment"/>
    <property type="evidence" value="ECO:0007669"/>
    <property type="project" value="UniProtKB-ARBA"/>
</dbReference>
<dbReference type="PRINTS" id="PR00380">
    <property type="entry name" value="KINESINHEAVY"/>
</dbReference>
<dbReference type="GO" id="GO:1904115">
    <property type="term" value="C:axon cytoplasm"/>
    <property type="evidence" value="ECO:0007669"/>
    <property type="project" value="GOC"/>
</dbReference>
<dbReference type="CDD" id="cd01365">
    <property type="entry name" value="KISc_KIF1A_KIF1B"/>
    <property type="match status" value="1"/>
</dbReference>
<dbReference type="Gene3D" id="3.40.850.10">
    <property type="entry name" value="Kinesin motor domain"/>
    <property type="match status" value="2"/>
</dbReference>
<dbReference type="Pfam" id="PF00225">
    <property type="entry name" value="Kinesin"/>
    <property type="match status" value="2"/>
</dbReference>
<gene>
    <name evidence="14" type="ORF">CGI_10010829</name>
</gene>
<evidence type="ECO:0000256" key="5">
    <source>
        <dbReference type="ARBA" id="ARBA00022741"/>
    </source>
</evidence>
<dbReference type="InterPro" id="IPR022164">
    <property type="entry name" value="Kinesin-like"/>
</dbReference>
<comment type="subcellular location">
    <subcellularLocation>
        <location evidence="1">Cytoplasm</location>
        <location evidence="1">Cytoskeleton</location>
    </subcellularLocation>
</comment>
<keyword evidence="3" id="KW-0963">Cytoplasm</keyword>
<dbReference type="GO" id="GO:0008582">
    <property type="term" value="P:regulation of synaptic assembly at neuromuscular junction"/>
    <property type="evidence" value="ECO:0007669"/>
    <property type="project" value="UniProtKB-ARBA"/>
</dbReference>
<dbReference type="FunCoup" id="K1RN38">
    <property type="interactions" value="149"/>
</dbReference>
<dbReference type="GO" id="GO:0051050">
    <property type="term" value="P:positive regulation of transport"/>
    <property type="evidence" value="ECO:0007669"/>
    <property type="project" value="UniProtKB-ARBA"/>
</dbReference>
<evidence type="ECO:0000256" key="8">
    <source>
        <dbReference type="ARBA" id="ARBA00023175"/>
    </source>
</evidence>
<dbReference type="GO" id="GO:0016192">
    <property type="term" value="P:vesicle-mediated transport"/>
    <property type="evidence" value="ECO:0007669"/>
    <property type="project" value="UniProtKB-ARBA"/>
</dbReference>
<dbReference type="CDD" id="cd22705">
    <property type="entry name" value="FHA_KIF1"/>
    <property type="match status" value="1"/>
</dbReference>
<dbReference type="GO" id="GO:0040012">
    <property type="term" value="P:regulation of locomotion"/>
    <property type="evidence" value="ECO:0007669"/>
    <property type="project" value="UniProtKB-ARBA"/>
</dbReference>
<dbReference type="Pfam" id="PF12423">
    <property type="entry name" value="KIF1B"/>
    <property type="match status" value="1"/>
</dbReference>
<keyword evidence="7 12" id="KW-0175">Coiled coil</keyword>
<dbReference type="InterPro" id="IPR022140">
    <property type="entry name" value="Kinesin-like_KIF1-typ"/>
</dbReference>
<dbReference type="PROSITE" id="PS00411">
    <property type="entry name" value="KINESIN_MOTOR_1"/>
    <property type="match status" value="1"/>
</dbReference>
<evidence type="ECO:0000256" key="9">
    <source>
        <dbReference type="ARBA" id="ARBA00023212"/>
    </source>
</evidence>
<dbReference type="GO" id="GO:0003777">
    <property type="term" value="F:microtubule motor activity"/>
    <property type="evidence" value="ECO:0007669"/>
    <property type="project" value="InterPro"/>
</dbReference>
<dbReference type="GO" id="GO:0005874">
    <property type="term" value="C:microtubule"/>
    <property type="evidence" value="ECO:0007669"/>
    <property type="project" value="UniProtKB-KW"/>
</dbReference>
<dbReference type="FunFam" id="2.30.29.30:FF:000204">
    <property type="entry name" value="kinesin-like protein unc-104 isoform X6"/>
    <property type="match status" value="1"/>
</dbReference>
<name>K1RN38_MAGGI</name>
<dbReference type="InterPro" id="IPR036961">
    <property type="entry name" value="Kinesin_motor_dom_sf"/>
</dbReference>
<keyword evidence="4" id="KW-0493">Microtubule</keyword>
<dbReference type="PANTHER" id="PTHR47117:SF10">
    <property type="entry name" value="KINESIN-LIKE PROTEIN KIF1B"/>
    <property type="match status" value="1"/>
</dbReference>
<dbReference type="SMART" id="SM00129">
    <property type="entry name" value="KISc"/>
    <property type="match status" value="1"/>
</dbReference>
<dbReference type="GO" id="GO:0045202">
    <property type="term" value="C:synapse"/>
    <property type="evidence" value="ECO:0007669"/>
    <property type="project" value="UniProtKB-ARBA"/>
</dbReference>
<dbReference type="InterPro" id="IPR001849">
    <property type="entry name" value="PH_domain"/>
</dbReference>
<dbReference type="SMART" id="SM00233">
    <property type="entry name" value="PH"/>
    <property type="match status" value="1"/>
</dbReference>
<protein>
    <recommendedName>
        <fullName evidence="2">Kinesin-like protein unc-104</fullName>
    </recommendedName>
</protein>
<dbReference type="EMBL" id="JH818911">
    <property type="protein sequence ID" value="EKC43000.1"/>
    <property type="molecule type" value="Genomic_DNA"/>
</dbReference>
<proteinExistence type="inferred from homology"/>
<dbReference type="SUPFAM" id="SSF52540">
    <property type="entry name" value="P-loop containing nucleoside triphosphate hydrolases"/>
    <property type="match status" value="2"/>
</dbReference>
<evidence type="ECO:0000256" key="10">
    <source>
        <dbReference type="ARBA" id="ARBA00056070"/>
    </source>
</evidence>
<evidence type="ECO:0000313" key="14">
    <source>
        <dbReference type="EMBL" id="EKC43000.1"/>
    </source>
</evidence>
<keyword evidence="5 11" id="KW-0547">Nucleotide-binding</keyword>
<dbReference type="FunFam" id="3.40.850.10:FF:000004">
    <property type="entry name" value="Kinesin-like protein isoform 2"/>
    <property type="match status" value="1"/>
</dbReference>
<dbReference type="PROSITE" id="PS50003">
    <property type="entry name" value="PH_DOMAIN"/>
    <property type="match status" value="1"/>
</dbReference>
<dbReference type="SUPFAM" id="SSF50729">
    <property type="entry name" value="PH domain-like"/>
    <property type="match status" value="1"/>
</dbReference>
<dbReference type="InterPro" id="IPR011993">
    <property type="entry name" value="PH-like_dom_sf"/>
</dbReference>
<comment type="function">
    <text evidence="10">Required for presynaptic maturation, has a role in axonal transport of dense-core vesicles carrying synaptic vesicle precursors, components required for the morphological transformation of axonal growth cones to mature boutons.</text>
</comment>
<reference evidence="14" key="1">
    <citation type="journal article" date="2012" name="Nature">
        <title>The oyster genome reveals stress adaptation and complexity of shell formation.</title>
        <authorList>
            <person name="Zhang G."/>
            <person name="Fang X."/>
            <person name="Guo X."/>
            <person name="Li L."/>
            <person name="Luo R."/>
            <person name="Xu F."/>
            <person name="Yang P."/>
            <person name="Zhang L."/>
            <person name="Wang X."/>
            <person name="Qi H."/>
            <person name="Xiong Z."/>
            <person name="Que H."/>
            <person name="Xie Y."/>
            <person name="Holland P.W."/>
            <person name="Paps J."/>
            <person name="Zhu Y."/>
            <person name="Wu F."/>
            <person name="Chen Y."/>
            <person name="Wang J."/>
            <person name="Peng C."/>
            <person name="Meng J."/>
            <person name="Yang L."/>
            <person name="Liu J."/>
            <person name="Wen B."/>
            <person name="Zhang N."/>
            <person name="Huang Z."/>
            <person name="Zhu Q."/>
            <person name="Feng Y."/>
            <person name="Mount A."/>
            <person name="Hedgecock D."/>
            <person name="Xu Z."/>
            <person name="Liu Y."/>
            <person name="Domazet-Loso T."/>
            <person name="Du Y."/>
            <person name="Sun X."/>
            <person name="Zhang S."/>
            <person name="Liu B."/>
            <person name="Cheng P."/>
            <person name="Jiang X."/>
            <person name="Li J."/>
            <person name="Fan D."/>
            <person name="Wang W."/>
            <person name="Fu W."/>
            <person name="Wang T."/>
            <person name="Wang B."/>
            <person name="Zhang J."/>
            <person name="Peng Z."/>
            <person name="Li Y."/>
            <person name="Li N."/>
            <person name="Wang J."/>
            <person name="Chen M."/>
            <person name="He Y."/>
            <person name="Tan F."/>
            <person name="Song X."/>
            <person name="Zheng Q."/>
            <person name="Huang R."/>
            <person name="Yang H."/>
            <person name="Du X."/>
            <person name="Chen L."/>
            <person name="Yang M."/>
            <person name="Gaffney P.M."/>
            <person name="Wang S."/>
            <person name="Luo L."/>
            <person name="She Z."/>
            <person name="Ming Y."/>
            <person name="Huang W."/>
            <person name="Zhang S."/>
            <person name="Huang B."/>
            <person name="Zhang Y."/>
            <person name="Qu T."/>
            <person name="Ni P."/>
            <person name="Miao G."/>
            <person name="Wang J."/>
            <person name="Wang Q."/>
            <person name="Steinberg C.E."/>
            <person name="Wang H."/>
            <person name="Li N."/>
            <person name="Qian L."/>
            <person name="Zhang G."/>
            <person name="Li Y."/>
            <person name="Yang H."/>
            <person name="Liu X."/>
            <person name="Wang J."/>
            <person name="Yin Y."/>
            <person name="Wang J."/>
        </authorList>
    </citation>
    <scope>NUCLEOTIDE SEQUENCE [LARGE SCALE GENOMIC DNA]</scope>
    <source>
        <strain evidence="14">05x7-T-G4-1.051#20</strain>
    </source>
</reference>
<dbReference type="Pfam" id="PF16183">
    <property type="entry name" value="Kinesin_assoc"/>
    <property type="match status" value="2"/>
</dbReference>
<dbReference type="PROSITE" id="PS50067">
    <property type="entry name" value="KINESIN_MOTOR_2"/>
    <property type="match status" value="2"/>
</dbReference>
<organism evidence="14">
    <name type="scientific">Magallana gigas</name>
    <name type="common">Pacific oyster</name>
    <name type="synonym">Crassostrea gigas</name>
    <dbReference type="NCBI Taxonomy" id="29159"/>
    <lineage>
        <taxon>Eukaryota</taxon>
        <taxon>Metazoa</taxon>
        <taxon>Spiralia</taxon>
        <taxon>Lophotrochozoa</taxon>
        <taxon>Mollusca</taxon>
        <taxon>Bivalvia</taxon>
        <taxon>Autobranchia</taxon>
        <taxon>Pteriomorphia</taxon>
        <taxon>Ostreida</taxon>
        <taxon>Ostreoidea</taxon>
        <taxon>Ostreidae</taxon>
        <taxon>Magallana</taxon>
    </lineage>
</organism>
<feature type="compositionally biased region" description="Basic and acidic residues" evidence="13">
    <location>
        <begin position="1444"/>
        <end position="1456"/>
    </location>
</feature>
<dbReference type="HOGENOM" id="CLU_001485_10_0_1"/>
<dbReference type="InParanoid" id="K1RN38"/>
<dbReference type="GO" id="GO:0051960">
    <property type="term" value="P:regulation of nervous system development"/>
    <property type="evidence" value="ECO:0007669"/>
    <property type="project" value="UniProtKB-ARBA"/>
</dbReference>
<dbReference type="GO" id="GO:0051223">
    <property type="term" value="P:regulation of protein transport"/>
    <property type="evidence" value="ECO:0007669"/>
    <property type="project" value="UniProtKB-ARBA"/>
</dbReference>
<comment type="similarity">
    <text evidence="11">Belongs to the TRAFAC class myosin-kinesin ATPase superfamily. Kinesin family.</text>
</comment>
<dbReference type="SUPFAM" id="SSF49879">
    <property type="entry name" value="SMAD/FHA domain"/>
    <property type="match status" value="1"/>
</dbReference>
<evidence type="ECO:0000256" key="2">
    <source>
        <dbReference type="ARBA" id="ARBA00020751"/>
    </source>
</evidence>
<evidence type="ECO:0000256" key="3">
    <source>
        <dbReference type="ARBA" id="ARBA00022490"/>
    </source>
</evidence>
<accession>K1RN38</accession>